<dbReference type="Pfam" id="PF06920">
    <property type="entry name" value="DHR-2_Lobe_A"/>
    <property type="match status" value="1"/>
</dbReference>
<feature type="region of interest" description="Disordered" evidence="3">
    <location>
        <begin position="584"/>
        <end position="700"/>
    </location>
</feature>
<feature type="non-terminal residue" evidence="5">
    <location>
        <position position="1"/>
    </location>
</feature>
<accession>A0AAV2PQT6</accession>
<feature type="compositionally biased region" description="Polar residues" evidence="3">
    <location>
        <begin position="469"/>
        <end position="482"/>
    </location>
</feature>
<dbReference type="PANTHER" id="PTHR45653">
    <property type="entry name" value="DEDICATOR OF CYTOKINESIS"/>
    <property type="match status" value="1"/>
</dbReference>
<evidence type="ECO:0000313" key="6">
    <source>
        <dbReference type="Proteomes" id="UP001497623"/>
    </source>
</evidence>
<evidence type="ECO:0000256" key="1">
    <source>
        <dbReference type="ARBA" id="ARBA00022658"/>
    </source>
</evidence>
<dbReference type="GO" id="GO:0005886">
    <property type="term" value="C:plasma membrane"/>
    <property type="evidence" value="ECO:0007669"/>
    <property type="project" value="TreeGrafter"/>
</dbReference>
<dbReference type="InterPro" id="IPR026791">
    <property type="entry name" value="DOCK"/>
</dbReference>
<dbReference type="Pfam" id="PF20422">
    <property type="entry name" value="DHR-2_Lobe_B"/>
    <property type="match status" value="1"/>
</dbReference>
<feature type="non-terminal residue" evidence="5">
    <location>
        <position position="700"/>
    </location>
</feature>
<dbReference type="GO" id="GO:0005085">
    <property type="term" value="F:guanyl-nucleotide exchange factor activity"/>
    <property type="evidence" value="ECO:0007669"/>
    <property type="project" value="UniProtKB-KW"/>
</dbReference>
<dbReference type="InterPro" id="IPR027357">
    <property type="entry name" value="DOCKER_dom"/>
</dbReference>
<protein>
    <recommendedName>
        <fullName evidence="4">DOCKER domain-containing protein</fullName>
    </recommendedName>
</protein>
<dbReference type="Gene3D" id="1.25.40.410">
    <property type="match status" value="1"/>
</dbReference>
<dbReference type="InterPro" id="IPR046769">
    <property type="entry name" value="DOCKER_Lobe_A"/>
</dbReference>
<dbReference type="GO" id="GO:0005737">
    <property type="term" value="C:cytoplasm"/>
    <property type="evidence" value="ECO:0007669"/>
    <property type="project" value="TreeGrafter"/>
</dbReference>
<name>A0AAV2PQT6_MEGNR</name>
<dbReference type="PANTHER" id="PTHR45653:SF12">
    <property type="entry name" value="SPONGE, ISOFORM E"/>
    <property type="match status" value="1"/>
</dbReference>
<dbReference type="GO" id="GO:0031267">
    <property type="term" value="F:small GTPase binding"/>
    <property type="evidence" value="ECO:0007669"/>
    <property type="project" value="TreeGrafter"/>
</dbReference>
<evidence type="ECO:0000256" key="2">
    <source>
        <dbReference type="PROSITE-ProRule" id="PRU00984"/>
    </source>
</evidence>
<dbReference type="FunFam" id="1.25.40.410:FF:000003">
    <property type="entry name" value="Dedicator of cytokinesis protein 4"/>
    <property type="match status" value="1"/>
</dbReference>
<feature type="domain" description="DOCKER" evidence="4">
    <location>
        <begin position="65"/>
        <end position="472"/>
    </location>
</feature>
<comment type="similarity">
    <text evidence="2">Belongs to the DOCK family.</text>
</comment>
<feature type="compositionally biased region" description="Polar residues" evidence="3">
    <location>
        <begin position="610"/>
        <end position="625"/>
    </location>
</feature>
<comment type="caution">
    <text evidence="5">The sequence shown here is derived from an EMBL/GenBank/DDBJ whole genome shotgun (WGS) entry which is preliminary data.</text>
</comment>
<evidence type="ECO:0000256" key="3">
    <source>
        <dbReference type="SAM" id="MobiDB-lite"/>
    </source>
</evidence>
<dbReference type="InterPro" id="IPR043161">
    <property type="entry name" value="DOCK_C_lobe_A"/>
</dbReference>
<dbReference type="EMBL" id="CAXKWB010000774">
    <property type="protein sequence ID" value="CAL4062202.1"/>
    <property type="molecule type" value="Genomic_DNA"/>
</dbReference>
<dbReference type="AlphaFoldDB" id="A0AAV2PQT6"/>
<feature type="compositionally biased region" description="Low complexity" evidence="3">
    <location>
        <begin position="584"/>
        <end position="593"/>
    </location>
</feature>
<organism evidence="5 6">
    <name type="scientific">Meganyctiphanes norvegica</name>
    <name type="common">Northern krill</name>
    <name type="synonym">Thysanopoda norvegica</name>
    <dbReference type="NCBI Taxonomy" id="48144"/>
    <lineage>
        <taxon>Eukaryota</taxon>
        <taxon>Metazoa</taxon>
        <taxon>Ecdysozoa</taxon>
        <taxon>Arthropoda</taxon>
        <taxon>Crustacea</taxon>
        <taxon>Multicrustacea</taxon>
        <taxon>Malacostraca</taxon>
        <taxon>Eumalacostraca</taxon>
        <taxon>Eucarida</taxon>
        <taxon>Euphausiacea</taxon>
        <taxon>Euphausiidae</taxon>
        <taxon>Meganyctiphanes</taxon>
    </lineage>
</organism>
<dbReference type="InterPro" id="IPR046773">
    <property type="entry name" value="DOCKER_Lobe_C"/>
</dbReference>
<reference evidence="5 6" key="1">
    <citation type="submission" date="2024-05" db="EMBL/GenBank/DDBJ databases">
        <authorList>
            <person name="Wallberg A."/>
        </authorList>
    </citation>
    <scope>NUCLEOTIDE SEQUENCE [LARGE SCALE GENOMIC DNA]</scope>
</reference>
<sequence>DLHSLFSLLEHVRSDDPVWRESGTAFINSVTRLLERLLDYRNVMQGDENCDKRMSCTVNLLNFYKNEINREEMYIRYIYKLHDLHIPADNYTEAAFTLQLHADQLQWSGRMLHQDHLYPAQTESQRKELIYKKIIEYFDKGKCWERGIPLLEELATLYRSSTFNYSGLAEVLRQQAAFYDKILYSPRHEIIHFKVGFFGLGLPLFVRNKVFIYRGVEFEQISGFSQRIQTEFPQAKMLHQNTPPDETIRSSDGQYIQICTVKPVPEPNPQFEGVEVDDCILMYYSSNQLTKFLYDRPVHKGVQDKENEFKTLWIERTHYHIECELPGILKWFEVTEQHVENICPPQYACETVAIQNKVLRQMILLYRANIKENIQPFTMRLQGTIDAAVNGGIAKYQDAFFDPEYVVEFPEFSEHVSKLKVLISDQVSILDVALELHGRIAPAANQPLHRRLVEVFEEMRTKVRRMCSTPGSQRSTSSLQQMTTAATPPAHHTHRRADSDPPTQEFRRTGSIINSPLPPVPVDKSAIGSNLNSASTSGHSSQRSSQASSIYAHFHSASHDEELYAKPQVTWTFFTLTLGAVSGDRSSRSVSLSGEDDHGPPVLPKRVGKKSSSPSMFGSEQQLSEYSDGYGESSMDGTLPNGGVSTPGTPPLLSPRNHRTPPPPPIPPKSTSTPITPLSPPHDNYAFPLHAVNEDITPTN</sequence>
<feature type="compositionally biased region" description="Low complexity" evidence="3">
    <location>
        <begin position="533"/>
        <end position="544"/>
    </location>
</feature>
<dbReference type="InterPro" id="IPR046770">
    <property type="entry name" value="DOCKER_Lobe_B"/>
</dbReference>
<evidence type="ECO:0000259" key="4">
    <source>
        <dbReference type="PROSITE" id="PS51651"/>
    </source>
</evidence>
<keyword evidence="1" id="KW-0344">Guanine-nucleotide releasing factor</keyword>
<dbReference type="PROSITE" id="PS51651">
    <property type="entry name" value="DOCKER"/>
    <property type="match status" value="1"/>
</dbReference>
<dbReference type="Pfam" id="PF20421">
    <property type="entry name" value="DHR-2_Lobe_C"/>
    <property type="match status" value="1"/>
</dbReference>
<evidence type="ECO:0000313" key="5">
    <source>
        <dbReference type="EMBL" id="CAL4062202.1"/>
    </source>
</evidence>
<gene>
    <name evidence="5" type="ORF">MNOR_LOCUS2501</name>
</gene>
<feature type="region of interest" description="Disordered" evidence="3">
    <location>
        <begin position="465"/>
        <end position="544"/>
    </location>
</feature>
<dbReference type="Proteomes" id="UP001497623">
    <property type="component" value="Unassembled WGS sequence"/>
</dbReference>
<dbReference type="GO" id="GO:0007264">
    <property type="term" value="P:small GTPase-mediated signal transduction"/>
    <property type="evidence" value="ECO:0007669"/>
    <property type="project" value="InterPro"/>
</dbReference>
<proteinExistence type="inferred from homology"/>
<dbReference type="InterPro" id="IPR043162">
    <property type="entry name" value="DOCK_C_lobe_C"/>
</dbReference>
<keyword evidence="6" id="KW-1185">Reference proteome</keyword>
<dbReference type="Gene3D" id="1.20.58.740">
    <property type="match status" value="1"/>
</dbReference>